<dbReference type="KEGG" id="edi:EDI_259030"/>
<proteinExistence type="predicted"/>
<sequence>MKLGYNEIMITSMYFGDIKDFINLEIGIKRFQGNMERFHFNPIPLNEHSRKLFPNIETFHIYNEKDEEFDDRRIFKQVIWYDISYSQYLKEKEEGNECKHIKYTECDREKYGCPIPKNVSIIGENCFKDCYDLTTLNIPTTITKLGNKCFDQFWSLASITIATTIKELWESCFDDCYSLTNISNENLMFVSKERIFMNEAILMSIKTPKNLQTINGKRVKMKNINQFNIPSSIHKLANNCFKECTSLTTIIIPTTINELGKNCFAGCSSLKEIVIPTTINELPDYCFYKCKSLSDITIPSTITSFGKYCFYGCVSMMNDNLSTKIKEIGDYCFSCCISLTRITIPTTMKEIPMYCFDGCKSLLNVTIPSSISKLCDGCFKKCSSLTSVTIPSSILSFGKNCFYECICADMLKENGAVPEECFKRIDDVYFDIF</sequence>
<dbReference type="InterPro" id="IPR032675">
    <property type="entry name" value="LRR_dom_sf"/>
</dbReference>
<evidence type="ECO:0000313" key="1">
    <source>
        <dbReference type="EMBL" id="EDR28155.1"/>
    </source>
</evidence>
<dbReference type="VEuPathDB" id="AmoebaDB:EDI_259030"/>
<dbReference type="Pfam" id="PF13306">
    <property type="entry name" value="LRR_5"/>
    <property type="match status" value="2"/>
</dbReference>
<dbReference type="InterPro" id="IPR026906">
    <property type="entry name" value="LRR_5"/>
</dbReference>
<dbReference type="RefSeq" id="XP_001735640.1">
    <property type="nucleotide sequence ID" value="XM_001735588.1"/>
</dbReference>
<gene>
    <name evidence="1" type="ORF">EDI_259030</name>
</gene>
<dbReference type="PANTHER" id="PTHR45661">
    <property type="entry name" value="SURFACE ANTIGEN"/>
    <property type="match status" value="1"/>
</dbReference>
<dbReference type="AlphaFoldDB" id="B0EBE2"/>
<dbReference type="InterPro" id="IPR053139">
    <property type="entry name" value="Surface_bspA-like"/>
</dbReference>
<organism evidence="2">
    <name type="scientific">Entamoeba dispar (strain ATCC PRA-260 / SAW760)</name>
    <dbReference type="NCBI Taxonomy" id="370354"/>
    <lineage>
        <taxon>Eukaryota</taxon>
        <taxon>Amoebozoa</taxon>
        <taxon>Evosea</taxon>
        <taxon>Archamoebae</taxon>
        <taxon>Mastigamoebida</taxon>
        <taxon>Entamoebidae</taxon>
        <taxon>Entamoeba</taxon>
    </lineage>
</organism>
<name>B0EBE2_ENTDS</name>
<accession>B0EBE2</accession>
<reference evidence="2" key="1">
    <citation type="submission" date="2007-12" db="EMBL/GenBank/DDBJ databases">
        <title>Annotation of Entamoeba dispar SAW760.</title>
        <authorList>
            <person name="Lorenzi H."/>
            <person name="Inman J."/>
            <person name="Schobel S."/>
            <person name="Amedeo P."/>
            <person name="Caler E."/>
        </authorList>
    </citation>
    <scope>NUCLEOTIDE SEQUENCE [LARGE SCALE GENOMIC DNA]</scope>
    <source>
        <strain evidence="2">ATCC PRA-260 / SAW760</strain>
    </source>
</reference>
<evidence type="ECO:0000313" key="2">
    <source>
        <dbReference type="Proteomes" id="UP000008076"/>
    </source>
</evidence>
<keyword evidence="2" id="KW-1185">Reference proteome</keyword>
<protein>
    <recommendedName>
        <fullName evidence="3">Leucine rich repeat containing protein BspA family protein</fullName>
    </recommendedName>
</protein>
<dbReference type="Gene3D" id="3.40.50.12480">
    <property type="match status" value="1"/>
</dbReference>
<dbReference type="EMBL" id="DS548579">
    <property type="protein sequence ID" value="EDR28155.1"/>
    <property type="molecule type" value="Genomic_DNA"/>
</dbReference>
<evidence type="ECO:0008006" key="3">
    <source>
        <dbReference type="Google" id="ProtNLM"/>
    </source>
</evidence>
<dbReference type="Gene3D" id="3.80.10.10">
    <property type="entry name" value="Ribonuclease Inhibitor"/>
    <property type="match status" value="2"/>
</dbReference>
<dbReference type="PANTHER" id="PTHR45661:SF3">
    <property type="entry name" value="IG-LIKE DOMAIN-CONTAINING PROTEIN"/>
    <property type="match status" value="1"/>
</dbReference>
<dbReference type="SUPFAM" id="SSF52058">
    <property type="entry name" value="L domain-like"/>
    <property type="match status" value="2"/>
</dbReference>
<dbReference type="GeneID" id="5880600"/>
<dbReference type="Proteomes" id="UP000008076">
    <property type="component" value="Unassembled WGS sequence"/>
</dbReference>